<sequence>RKGYRACTIPSMPATLGEAHRRFGRLPLAETLAPAIRLAEEGVAVSKLLRRHVQWCRQALAASPAAAQVFLPDGKPPRRGSLLRQPLLANTLRRLAVSGVDDFYRGALAADIVADHALQGGLIAAADLADLALPVERTVLSIPYRGYEVVSVPPPGGGLQLLLGLKLAARLGWNEQPNDDARHEMTARIIQALFRERVAWPIHPQRVTPSLIAWLLSDARVSEVAEGLRRGPVAPIRSAEGPGDTTHLCTADSDGMVVSLTQSIQSLFGAKVMNERLGFFYNNYLCTCPRYRHPSRLRRRAMPQSNAAPTLVFEQAGRARRPVLALGAAGSRRITSSILQVLLNVIERGMPLSEALDAPRIHATLAGRPMVEKRIATPELAEKLRESFRPMQVKAARSYAMGAGQAIASRGTGWIGAADPRREGTSDGI</sequence>
<keyword evidence="3" id="KW-0378">Hydrolase</keyword>
<dbReference type="Gene3D" id="1.10.246.230">
    <property type="match status" value="1"/>
</dbReference>
<dbReference type="EC" id="2.3.2.2" evidence="5"/>
<dbReference type="GO" id="GO:0103068">
    <property type="term" value="F:leukotriene C4 gamma-glutamyl transferase activity"/>
    <property type="evidence" value="ECO:0007669"/>
    <property type="project" value="UniProtKB-EC"/>
</dbReference>
<dbReference type="GO" id="GO:0016787">
    <property type="term" value="F:hydrolase activity"/>
    <property type="evidence" value="ECO:0007669"/>
    <property type="project" value="UniProtKB-KW"/>
</dbReference>
<evidence type="ECO:0000313" key="5">
    <source>
        <dbReference type="EMBL" id="MCA9728361.1"/>
    </source>
</evidence>
<comment type="similarity">
    <text evidence="1">Belongs to the gamma-glutamyltransferase family.</text>
</comment>
<keyword evidence="4" id="KW-0865">Zymogen</keyword>
<evidence type="ECO:0000256" key="2">
    <source>
        <dbReference type="ARBA" id="ARBA00022679"/>
    </source>
</evidence>
<dbReference type="InterPro" id="IPR043137">
    <property type="entry name" value="GGT_ssub_C"/>
</dbReference>
<dbReference type="AlphaFoldDB" id="A0A956M1Y4"/>
<dbReference type="InterPro" id="IPR029055">
    <property type="entry name" value="Ntn_hydrolases_N"/>
</dbReference>
<dbReference type="PANTHER" id="PTHR43199:SF1">
    <property type="entry name" value="GLUTATHIONE HYDROLASE PROENZYME"/>
    <property type="match status" value="1"/>
</dbReference>
<gene>
    <name evidence="5" type="ORF">KC729_11805</name>
</gene>
<comment type="caution">
    <text evidence="5">The sequence shown here is derived from an EMBL/GenBank/DDBJ whole genome shotgun (WGS) entry which is preliminary data.</text>
</comment>
<dbReference type="Pfam" id="PF01019">
    <property type="entry name" value="G_glu_transpept"/>
    <property type="match status" value="1"/>
</dbReference>
<keyword evidence="2 5" id="KW-0808">Transferase</keyword>
<protein>
    <submittedName>
        <fullName evidence="5">Gamma-glutamyltransferase</fullName>
        <ecNumber evidence="5">2.3.2.2</ecNumber>
    </submittedName>
</protein>
<proteinExistence type="inferred from homology"/>
<feature type="non-terminal residue" evidence="5">
    <location>
        <position position="1"/>
    </location>
</feature>
<evidence type="ECO:0000256" key="1">
    <source>
        <dbReference type="ARBA" id="ARBA00009381"/>
    </source>
</evidence>
<dbReference type="InterPro" id="IPR051792">
    <property type="entry name" value="GGT_bact"/>
</dbReference>
<dbReference type="Gene3D" id="3.60.20.40">
    <property type="match status" value="1"/>
</dbReference>
<dbReference type="PANTHER" id="PTHR43199">
    <property type="entry name" value="GLUTATHIONE HYDROLASE"/>
    <property type="match status" value="1"/>
</dbReference>
<evidence type="ECO:0000256" key="4">
    <source>
        <dbReference type="ARBA" id="ARBA00023145"/>
    </source>
</evidence>
<name>A0A956M1Y4_UNCEI</name>
<dbReference type="EMBL" id="JAGQHR010000363">
    <property type="protein sequence ID" value="MCA9728361.1"/>
    <property type="molecule type" value="Genomic_DNA"/>
</dbReference>
<evidence type="ECO:0000256" key="3">
    <source>
        <dbReference type="ARBA" id="ARBA00022801"/>
    </source>
</evidence>
<dbReference type="Proteomes" id="UP000697710">
    <property type="component" value="Unassembled WGS sequence"/>
</dbReference>
<keyword evidence="5" id="KW-0012">Acyltransferase</keyword>
<reference evidence="5" key="2">
    <citation type="journal article" date="2021" name="Microbiome">
        <title>Successional dynamics and alternative stable states in a saline activated sludge microbial community over 9 years.</title>
        <authorList>
            <person name="Wang Y."/>
            <person name="Ye J."/>
            <person name="Ju F."/>
            <person name="Liu L."/>
            <person name="Boyd J.A."/>
            <person name="Deng Y."/>
            <person name="Parks D.H."/>
            <person name="Jiang X."/>
            <person name="Yin X."/>
            <person name="Woodcroft B.J."/>
            <person name="Tyson G.W."/>
            <person name="Hugenholtz P."/>
            <person name="Polz M.F."/>
            <person name="Zhang T."/>
        </authorList>
    </citation>
    <scope>NUCLEOTIDE SEQUENCE</scope>
    <source>
        <strain evidence="5">HKST-UBA01</strain>
    </source>
</reference>
<accession>A0A956M1Y4</accession>
<organism evidence="5 6">
    <name type="scientific">Eiseniibacteriota bacterium</name>
    <dbReference type="NCBI Taxonomy" id="2212470"/>
    <lineage>
        <taxon>Bacteria</taxon>
        <taxon>Candidatus Eiseniibacteriota</taxon>
    </lineage>
</organism>
<dbReference type="PRINTS" id="PR01210">
    <property type="entry name" value="GGTRANSPTASE"/>
</dbReference>
<reference evidence="5" key="1">
    <citation type="submission" date="2020-04" db="EMBL/GenBank/DDBJ databases">
        <authorList>
            <person name="Zhang T."/>
        </authorList>
    </citation>
    <scope>NUCLEOTIDE SEQUENCE</scope>
    <source>
        <strain evidence="5">HKST-UBA01</strain>
    </source>
</reference>
<dbReference type="SUPFAM" id="SSF56235">
    <property type="entry name" value="N-terminal nucleophile aminohydrolases (Ntn hydrolases)"/>
    <property type="match status" value="1"/>
</dbReference>
<evidence type="ECO:0000313" key="6">
    <source>
        <dbReference type="Proteomes" id="UP000697710"/>
    </source>
</evidence>